<dbReference type="GO" id="GO:0008170">
    <property type="term" value="F:N-methyltransferase activity"/>
    <property type="evidence" value="ECO:0007669"/>
    <property type="project" value="InterPro"/>
</dbReference>
<dbReference type="Pfam" id="PF01555">
    <property type="entry name" value="N6_N4_Mtase"/>
    <property type="match status" value="2"/>
</dbReference>
<dbReference type="Proteomes" id="UP000565579">
    <property type="component" value="Unassembled WGS sequence"/>
</dbReference>
<evidence type="ECO:0000256" key="1">
    <source>
        <dbReference type="ARBA" id="ARBA00022603"/>
    </source>
</evidence>
<feature type="domain" description="DNA methylase N-4/N-6" evidence="4">
    <location>
        <begin position="511"/>
        <end position="579"/>
    </location>
</feature>
<comment type="caution">
    <text evidence="5">The sequence shown here is derived from an EMBL/GenBank/DDBJ whole genome shotgun (WGS) entry which is preliminary data.</text>
</comment>
<gene>
    <name evidence="5" type="ORF">HD593_011018</name>
</gene>
<feature type="compositionally biased region" description="Gly residues" evidence="3">
    <location>
        <begin position="269"/>
        <end position="278"/>
    </location>
</feature>
<accession>A0A7X0P6K1</accession>
<name>A0A7X0P6K1_9ACTN</name>
<protein>
    <recommendedName>
        <fullName evidence="4">DNA methylase N-4/N-6 domain-containing protein</fullName>
    </recommendedName>
</protein>
<feature type="region of interest" description="Disordered" evidence="3">
    <location>
        <begin position="457"/>
        <end position="476"/>
    </location>
</feature>
<evidence type="ECO:0000259" key="4">
    <source>
        <dbReference type="Pfam" id="PF01555"/>
    </source>
</evidence>
<dbReference type="EMBL" id="JACHMI010000001">
    <property type="protein sequence ID" value="MBB6556223.1"/>
    <property type="molecule type" value="Genomic_DNA"/>
</dbReference>
<dbReference type="GO" id="GO:0032259">
    <property type="term" value="P:methylation"/>
    <property type="evidence" value="ECO:0007669"/>
    <property type="project" value="UniProtKB-KW"/>
</dbReference>
<keyword evidence="2" id="KW-0808">Transferase</keyword>
<reference evidence="5 6" key="1">
    <citation type="submission" date="2020-08" db="EMBL/GenBank/DDBJ databases">
        <title>Sequencing the genomes of 1000 actinobacteria strains.</title>
        <authorList>
            <person name="Klenk H.-P."/>
        </authorList>
    </citation>
    <scope>NUCLEOTIDE SEQUENCE [LARGE SCALE GENOMIC DNA]</scope>
    <source>
        <strain evidence="5 6">DSM 43768</strain>
    </source>
</reference>
<dbReference type="SUPFAM" id="SSF53335">
    <property type="entry name" value="S-adenosyl-L-methionine-dependent methyltransferases"/>
    <property type="match status" value="1"/>
</dbReference>
<evidence type="ECO:0000256" key="3">
    <source>
        <dbReference type="SAM" id="MobiDB-lite"/>
    </source>
</evidence>
<proteinExistence type="predicted"/>
<keyword evidence="6" id="KW-1185">Reference proteome</keyword>
<evidence type="ECO:0000313" key="5">
    <source>
        <dbReference type="EMBL" id="MBB6556223.1"/>
    </source>
</evidence>
<feature type="compositionally biased region" description="Low complexity" evidence="3">
    <location>
        <begin position="299"/>
        <end position="326"/>
    </location>
</feature>
<evidence type="ECO:0000313" key="6">
    <source>
        <dbReference type="Proteomes" id="UP000565579"/>
    </source>
</evidence>
<dbReference type="AlphaFoldDB" id="A0A7X0P6K1"/>
<dbReference type="CDD" id="cd02440">
    <property type="entry name" value="AdoMet_MTases"/>
    <property type="match status" value="1"/>
</dbReference>
<dbReference type="Gene3D" id="3.40.50.150">
    <property type="entry name" value="Vaccinia Virus protein VP39"/>
    <property type="match status" value="2"/>
</dbReference>
<evidence type="ECO:0000256" key="2">
    <source>
        <dbReference type="ARBA" id="ARBA00022679"/>
    </source>
</evidence>
<dbReference type="GO" id="GO:0003677">
    <property type="term" value="F:DNA binding"/>
    <property type="evidence" value="ECO:0007669"/>
    <property type="project" value="InterPro"/>
</dbReference>
<feature type="region of interest" description="Disordered" evidence="3">
    <location>
        <begin position="391"/>
        <end position="417"/>
    </location>
</feature>
<feature type="domain" description="DNA methylase N-4/N-6" evidence="4">
    <location>
        <begin position="31"/>
        <end position="105"/>
    </location>
</feature>
<feature type="region of interest" description="Disordered" evidence="3">
    <location>
        <begin position="261"/>
        <end position="343"/>
    </location>
</feature>
<sequence>MPLDPYWSDDTVSLYLGDCLDVLREMPDASVDAVVTDPPAGISFMGKTWDADKGGRDLWVKWLTEVMSEVRRVLKPGGHALVWALPRTSHWTATALDDAGLEIRDCVVHIFGSGFPKSLDVSAAIDKLARRDYVLAAINLGLDVPGNSLHDWTKAEHSPGDAWWARFKSHLSVEDWGRLERVVVGQGMSGTTAGMQQLGPSGIKGGTYAVTAAATGDAARWEGWGTALKPGQEHWWLCRKPLNGTVAANVLEHGTGALNIDATRVRQPGSGGSSGGDSTGCTCPSLSDGRTIHSRSKQRQASSAPSPGARSARPASAQQCESESQQLPDSLADCRPSPHCDDARALSAEGDVQASPQPQLDAAECHARCATCGRIPADPSKAYLKDTAGHVERSRNGEASANRRYTDKGSTDFAPLPGVRGGAPEGRWPTNLVFSHSALCVEDGPCQPDCPVAELDRQSGWTPSNSRAEKGNGMGYHGAKGRRGGWVGDAGGGASRFFPVFRYEAKAPSSERPKLNDGTAHATVKPLSLMRFLVRLVTRPGGVVLDPFAGSGTTGEACVLEGFQSVLIELDLKHAELIKARLSKPLQPTLDLFSGVSDAP</sequence>
<dbReference type="InterPro" id="IPR002941">
    <property type="entry name" value="DNA_methylase_N4/N6"/>
</dbReference>
<dbReference type="InterPro" id="IPR029063">
    <property type="entry name" value="SAM-dependent_MTases_sf"/>
</dbReference>
<organism evidence="5 6">
    <name type="scientific">Nonomuraea rubra</name>
    <dbReference type="NCBI Taxonomy" id="46180"/>
    <lineage>
        <taxon>Bacteria</taxon>
        <taxon>Bacillati</taxon>
        <taxon>Actinomycetota</taxon>
        <taxon>Actinomycetes</taxon>
        <taxon>Streptosporangiales</taxon>
        <taxon>Streptosporangiaceae</taxon>
        <taxon>Nonomuraea</taxon>
    </lineage>
</organism>
<keyword evidence="1" id="KW-0489">Methyltransferase</keyword>